<organism evidence="2 3">
    <name type="scientific">Apodospora peruviana</name>
    <dbReference type="NCBI Taxonomy" id="516989"/>
    <lineage>
        <taxon>Eukaryota</taxon>
        <taxon>Fungi</taxon>
        <taxon>Dikarya</taxon>
        <taxon>Ascomycota</taxon>
        <taxon>Pezizomycotina</taxon>
        <taxon>Sordariomycetes</taxon>
        <taxon>Sordariomycetidae</taxon>
        <taxon>Sordariales</taxon>
        <taxon>Lasiosphaeriaceae</taxon>
        <taxon>Apodospora</taxon>
    </lineage>
</organism>
<reference evidence="2" key="1">
    <citation type="journal article" date="2023" name="Mol. Phylogenet. Evol.">
        <title>Genome-scale phylogeny and comparative genomics of the fungal order Sordariales.</title>
        <authorList>
            <person name="Hensen N."/>
            <person name="Bonometti L."/>
            <person name="Westerberg I."/>
            <person name="Brannstrom I.O."/>
            <person name="Guillou S."/>
            <person name="Cros-Aarteil S."/>
            <person name="Calhoun S."/>
            <person name="Haridas S."/>
            <person name="Kuo A."/>
            <person name="Mondo S."/>
            <person name="Pangilinan J."/>
            <person name="Riley R."/>
            <person name="LaButti K."/>
            <person name="Andreopoulos B."/>
            <person name="Lipzen A."/>
            <person name="Chen C."/>
            <person name="Yan M."/>
            <person name="Daum C."/>
            <person name="Ng V."/>
            <person name="Clum A."/>
            <person name="Steindorff A."/>
            <person name="Ohm R.A."/>
            <person name="Martin F."/>
            <person name="Silar P."/>
            <person name="Natvig D.O."/>
            <person name="Lalanne C."/>
            <person name="Gautier V."/>
            <person name="Ament-Velasquez S.L."/>
            <person name="Kruys A."/>
            <person name="Hutchinson M.I."/>
            <person name="Powell A.J."/>
            <person name="Barry K."/>
            <person name="Miller A.N."/>
            <person name="Grigoriev I.V."/>
            <person name="Debuchy R."/>
            <person name="Gladieux P."/>
            <person name="Hiltunen Thoren M."/>
            <person name="Johannesson H."/>
        </authorList>
    </citation>
    <scope>NUCLEOTIDE SEQUENCE</scope>
    <source>
        <strain evidence="2">CBS 118394</strain>
    </source>
</reference>
<evidence type="ECO:0000256" key="1">
    <source>
        <dbReference type="SAM" id="Phobius"/>
    </source>
</evidence>
<proteinExistence type="predicted"/>
<reference evidence="2" key="2">
    <citation type="submission" date="2023-06" db="EMBL/GenBank/DDBJ databases">
        <authorList>
            <consortium name="Lawrence Berkeley National Laboratory"/>
            <person name="Haridas S."/>
            <person name="Hensen N."/>
            <person name="Bonometti L."/>
            <person name="Westerberg I."/>
            <person name="Brannstrom I.O."/>
            <person name="Guillou S."/>
            <person name="Cros-Aarteil S."/>
            <person name="Calhoun S."/>
            <person name="Kuo A."/>
            <person name="Mondo S."/>
            <person name="Pangilinan J."/>
            <person name="Riley R."/>
            <person name="Labutti K."/>
            <person name="Andreopoulos B."/>
            <person name="Lipzen A."/>
            <person name="Chen C."/>
            <person name="Yanf M."/>
            <person name="Daum C."/>
            <person name="Ng V."/>
            <person name="Clum A."/>
            <person name="Steindorff A."/>
            <person name="Ohm R."/>
            <person name="Martin F."/>
            <person name="Silar P."/>
            <person name="Natvig D."/>
            <person name="Lalanne C."/>
            <person name="Gautier V."/>
            <person name="Ament-Velasquez S.L."/>
            <person name="Kruys A."/>
            <person name="Hutchinson M.I."/>
            <person name="Powell A.J."/>
            <person name="Barry K."/>
            <person name="Miller A.N."/>
            <person name="Grigoriev I.V."/>
            <person name="Debuchy R."/>
            <person name="Gladieux P."/>
            <person name="Thoren M.H."/>
            <person name="Johannesson H."/>
        </authorList>
    </citation>
    <scope>NUCLEOTIDE SEQUENCE</scope>
    <source>
        <strain evidence="2">CBS 118394</strain>
    </source>
</reference>
<evidence type="ECO:0000313" key="3">
    <source>
        <dbReference type="Proteomes" id="UP001283341"/>
    </source>
</evidence>
<keyword evidence="3" id="KW-1185">Reference proteome</keyword>
<keyword evidence="1" id="KW-0472">Membrane</keyword>
<comment type="caution">
    <text evidence="2">The sequence shown here is derived from an EMBL/GenBank/DDBJ whole genome shotgun (WGS) entry which is preliminary data.</text>
</comment>
<keyword evidence="1" id="KW-0812">Transmembrane</keyword>
<sequence length="111" mass="11584">MAVTSAVSDLVKSFVELFSSLINGVYTIVHSFFAGIFHLFSGFIAFVGDIFQGVIDVLGGVGKFVAGNIVMLGLIGAAGYAYVRYTAQGQIQGQKAKETINAAAANAKKST</sequence>
<dbReference type="EMBL" id="JAUEDM010000003">
    <property type="protein sequence ID" value="KAK3323029.1"/>
    <property type="molecule type" value="Genomic_DNA"/>
</dbReference>
<accession>A0AAE0M9L9</accession>
<dbReference type="AlphaFoldDB" id="A0AAE0M9L9"/>
<keyword evidence="1" id="KW-1133">Transmembrane helix</keyword>
<name>A0AAE0M9L9_9PEZI</name>
<evidence type="ECO:0000313" key="2">
    <source>
        <dbReference type="EMBL" id="KAK3323029.1"/>
    </source>
</evidence>
<feature type="transmembrane region" description="Helical" evidence="1">
    <location>
        <begin position="21"/>
        <end position="44"/>
    </location>
</feature>
<gene>
    <name evidence="2" type="ORF">B0H66DRAFT_602444</name>
</gene>
<dbReference type="Proteomes" id="UP001283341">
    <property type="component" value="Unassembled WGS sequence"/>
</dbReference>
<feature type="transmembrane region" description="Helical" evidence="1">
    <location>
        <begin position="64"/>
        <end position="83"/>
    </location>
</feature>
<protein>
    <submittedName>
        <fullName evidence="2">Uncharacterized protein</fullName>
    </submittedName>
</protein>